<dbReference type="PROSITE" id="PS51257">
    <property type="entry name" value="PROKAR_LIPOPROTEIN"/>
    <property type="match status" value="1"/>
</dbReference>
<dbReference type="PANTHER" id="PTHR35399:SF4">
    <property type="entry name" value="MEMBRANE PROTEIN"/>
    <property type="match status" value="1"/>
</dbReference>
<dbReference type="InterPro" id="IPR006311">
    <property type="entry name" value="TAT_signal"/>
</dbReference>
<protein>
    <submittedName>
        <fullName evidence="2">DUF839 domain-containing protein</fullName>
    </submittedName>
</protein>
<sequence>MDLTRRKFMKSAQAVGLFYASFSLAGCAPAHSANTSVKLIPDPNKRLDLPKGFTYTLVSETGGTMSDGFFRPGRPDGMACFPHPESADKCILMRNHENWFDVPVGSPFGKGNELLDRVSDSQLYDRKEDGSPFFGGVTKVVYDLKNNRLENDFLVLTGTAANCAGGPTPWGSWLSCEEEMLKPSEGPGKYHGFVFETPSNATGLIDAVPLKAMGRFTHEAASVDPKTGIVYMTEDAKHGLFYRFIPNVPGRLSEGGRLQALAIKGKKSAVTSNWPKDSEYAGTEQFAVGADHRAEWIDLDDVESPNGDLAHRGSAAGAAQFMRGEGLDYAVRADGTTGDFYFTCTQGGAEGVGQIWRYTPDEGSDNSGDTAGTLQLFYESESADSLDMCDNLVVAPWNDIILCEDGRGDQYLRGLTPEGTIYDLARNAHKDQSEFCGACFSPDGKTMFVNVQEPGYTYAITGPWESLRD</sequence>
<feature type="chain" id="PRO_5026300702" evidence="1">
    <location>
        <begin position="26"/>
        <end position="469"/>
    </location>
</feature>
<dbReference type="AlphaFoldDB" id="A0A6H2DR73"/>
<keyword evidence="3" id="KW-1185">Reference proteome</keyword>
<proteinExistence type="predicted"/>
<dbReference type="InterPro" id="IPR008557">
    <property type="entry name" value="PhoX"/>
</dbReference>
<evidence type="ECO:0000313" key="3">
    <source>
        <dbReference type="Proteomes" id="UP000501600"/>
    </source>
</evidence>
<gene>
    <name evidence="2" type="ORF">HF685_06040</name>
</gene>
<dbReference type="PANTHER" id="PTHR35399">
    <property type="entry name" value="SLR8030 PROTEIN"/>
    <property type="match status" value="1"/>
</dbReference>
<dbReference type="SUPFAM" id="SSF63825">
    <property type="entry name" value="YWTD domain"/>
    <property type="match status" value="1"/>
</dbReference>
<accession>A0A6H2DR73</accession>
<evidence type="ECO:0000256" key="1">
    <source>
        <dbReference type="SAM" id="SignalP"/>
    </source>
</evidence>
<reference evidence="2 3" key="1">
    <citation type="submission" date="2020-04" db="EMBL/GenBank/DDBJ databases">
        <title>Genome sequence for Sphingorhabdus sp. strain M1.</title>
        <authorList>
            <person name="Park S.-J."/>
        </authorList>
    </citation>
    <scope>NUCLEOTIDE SEQUENCE [LARGE SCALE GENOMIC DNA]</scope>
    <source>
        <strain evidence="2 3">JK6</strain>
    </source>
</reference>
<dbReference type="EMBL" id="CP051217">
    <property type="protein sequence ID" value="QJB70708.1"/>
    <property type="molecule type" value="Genomic_DNA"/>
</dbReference>
<name>A0A6H2DR73_9SPHN</name>
<organism evidence="2 3">
    <name type="scientific">Parasphingorhabdus halotolerans</name>
    <dbReference type="NCBI Taxonomy" id="2725558"/>
    <lineage>
        <taxon>Bacteria</taxon>
        <taxon>Pseudomonadati</taxon>
        <taxon>Pseudomonadota</taxon>
        <taxon>Alphaproteobacteria</taxon>
        <taxon>Sphingomonadales</taxon>
        <taxon>Sphingomonadaceae</taxon>
        <taxon>Parasphingorhabdus</taxon>
    </lineage>
</organism>
<dbReference type="Proteomes" id="UP000501600">
    <property type="component" value="Chromosome"/>
</dbReference>
<dbReference type="KEGG" id="phao:HF685_06040"/>
<dbReference type="PROSITE" id="PS51318">
    <property type="entry name" value="TAT"/>
    <property type="match status" value="1"/>
</dbReference>
<feature type="signal peptide" evidence="1">
    <location>
        <begin position="1"/>
        <end position="25"/>
    </location>
</feature>
<dbReference type="Pfam" id="PF05787">
    <property type="entry name" value="PhoX"/>
    <property type="match status" value="2"/>
</dbReference>
<evidence type="ECO:0000313" key="2">
    <source>
        <dbReference type="EMBL" id="QJB70708.1"/>
    </source>
</evidence>
<keyword evidence="1" id="KW-0732">Signal</keyword>